<dbReference type="AlphaFoldDB" id="A0A163KN25"/>
<feature type="compositionally biased region" description="Polar residues" evidence="1">
    <location>
        <begin position="294"/>
        <end position="314"/>
    </location>
</feature>
<proteinExistence type="predicted"/>
<feature type="region of interest" description="Disordered" evidence="1">
    <location>
        <begin position="287"/>
        <end position="337"/>
    </location>
</feature>
<feature type="transmembrane region" description="Helical" evidence="2">
    <location>
        <begin position="502"/>
        <end position="523"/>
    </location>
</feature>
<dbReference type="OrthoDB" id="3795561at2759"/>
<evidence type="ECO:0000256" key="1">
    <source>
        <dbReference type="SAM" id="MobiDB-lite"/>
    </source>
</evidence>
<sequence>MAAYMYTSATGNNWDDDDDNFNIDTYKAIADYLVPTIDDFGLLQHAPGIAEEEDHEIKQFAAPAALKSTDKYDSVPCYQWPSPAQAAAELWSKDEHRRPAYVEMSHDGDSTYSDRRYNYNTNWLSTKVSMCRSMKIPIMMKPSPLQQSMTWEEDSKGEYIKDASLLFASTSSPALSQDSHSEYGQDGPFTPPDSPSMVLVGGWKDRVEEPGRFIETSGCMLIHTDQYDPVTAAIDIPTNFEKLDEVEISHEFVDFNHMSDTLLISDILGDATSKTQHPYYDQTSMQTEMEVGKPQSNSTSGSLTSYTPPDSPSLSKVEEEAMCGNPTASSIAGEDGGRVRRDPMVDLTIVNAMTHNLITIVEATLADHEIGNVNIEEVTTKTLVPVSGAEYWICGDVIDIHNKVFGLIEFVKAAKVTAEVNVTAVETARMAVSDAEIRINHIAEDYNQVQDDNGHRTSTVGDSTSLVRTNSPSPDLEYIHDLSNTSQVWNTVATSWFVLSSLPWGCIAVAAAGALVDLVAFVARR</sequence>
<evidence type="ECO:0000256" key="2">
    <source>
        <dbReference type="SAM" id="Phobius"/>
    </source>
</evidence>
<protein>
    <submittedName>
        <fullName evidence="3">Uncharacterized protein</fullName>
    </submittedName>
</protein>
<dbReference type="Proteomes" id="UP000076837">
    <property type="component" value="Unassembled WGS sequence"/>
</dbReference>
<evidence type="ECO:0000313" key="3">
    <source>
        <dbReference type="EMBL" id="KZM27117.1"/>
    </source>
</evidence>
<comment type="caution">
    <text evidence="3">The sequence shown here is derived from an EMBL/GenBank/DDBJ whole genome shotgun (WGS) entry which is preliminary data.</text>
</comment>
<gene>
    <name evidence="3" type="ORF">ST47_g1717</name>
</gene>
<dbReference type="EMBL" id="JYNV01000078">
    <property type="protein sequence ID" value="KZM27117.1"/>
    <property type="molecule type" value="Genomic_DNA"/>
</dbReference>
<keyword evidence="2" id="KW-1133">Transmembrane helix</keyword>
<accession>A0A163KN25</accession>
<evidence type="ECO:0000313" key="4">
    <source>
        <dbReference type="Proteomes" id="UP000076837"/>
    </source>
</evidence>
<organism evidence="3 4">
    <name type="scientific">Didymella rabiei</name>
    <name type="common">Chickpea ascochyta blight fungus</name>
    <name type="synonym">Mycosphaerella rabiei</name>
    <dbReference type="NCBI Taxonomy" id="5454"/>
    <lineage>
        <taxon>Eukaryota</taxon>
        <taxon>Fungi</taxon>
        <taxon>Dikarya</taxon>
        <taxon>Ascomycota</taxon>
        <taxon>Pezizomycotina</taxon>
        <taxon>Dothideomycetes</taxon>
        <taxon>Pleosporomycetidae</taxon>
        <taxon>Pleosporales</taxon>
        <taxon>Pleosporineae</taxon>
        <taxon>Didymellaceae</taxon>
        <taxon>Ascochyta</taxon>
    </lineage>
</organism>
<reference evidence="3 4" key="1">
    <citation type="journal article" date="2016" name="Sci. Rep.">
        <title>Draft genome sequencing and secretome analysis of fungal phytopathogen Ascochyta rabiei provides insight into the necrotrophic effector repertoire.</title>
        <authorList>
            <person name="Verma S."/>
            <person name="Gazara R.K."/>
            <person name="Nizam S."/>
            <person name="Parween S."/>
            <person name="Chattopadhyay D."/>
            <person name="Verma P.K."/>
        </authorList>
    </citation>
    <scope>NUCLEOTIDE SEQUENCE [LARGE SCALE GENOMIC DNA]</scope>
    <source>
        <strain evidence="3 4">ArDII</strain>
    </source>
</reference>
<keyword evidence="2" id="KW-0812">Transmembrane</keyword>
<feature type="region of interest" description="Disordered" evidence="1">
    <location>
        <begin position="176"/>
        <end position="195"/>
    </location>
</feature>
<name>A0A163KN25_DIDRA</name>
<keyword evidence="2" id="KW-0472">Membrane</keyword>
<keyword evidence="4" id="KW-1185">Reference proteome</keyword>